<dbReference type="EMBL" id="CP118224">
    <property type="protein sequence ID" value="WMC09671.1"/>
    <property type="molecule type" value="Genomic_DNA"/>
</dbReference>
<proteinExistence type="predicted"/>
<dbReference type="CDD" id="cd00291">
    <property type="entry name" value="SirA_YedF_YeeD"/>
    <property type="match status" value="1"/>
</dbReference>
<gene>
    <name evidence="2" type="ORF">PU634_11145</name>
</gene>
<keyword evidence="3" id="KW-1185">Reference proteome</keyword>
<sequence>MDQLDASRLRCPQPLLELKLWLRSAEDGQRLRLVLADAGSRRDIPAYLERIGQGVEVVAQQAHRLELIVTKHP</sequence>
<protein>
    <submittedName>
        <fullName evidence="2">Sulfurtransferase TusA family protein</fullName>
    </submittedName>
</protein>
<dbReference type="SUPFAM" id="SSF64307">
    <property type="entry name" value="SirA-like"/>
    <property type="match status" value="1"/>
</dbReference>
<dbReference type="Gene3D" id="3.30.110.40">
    <property type="entry name" value="TusA-like domain"/>
    <property type="match status" value="1"/>
</dbReference>
<dbReference type="InterPro" id="IPR036868">
    <property type="entry name" value="TusA-like_sf"/>
</dbReference>
<dbReference type="AlphaFoldDB" id="A0AA50QB26"/>
<dbReference type="RefSeq" id="WP_306760869.1">
    <property type="nucleotide sequence ID" value="NZ_CP118224.1"/>
</dbReference>
<evidence type="ECO:0000313" key="3">
    <source>
        <dbReference type="Proteomes" id="UP001223802"/>
    </source>
</evidence>
<reference evidence="2 3" key="1">
    <citation type="submission" date="2023-02" db="EMBL/GenBank/DDBJ databases">
        <title>Complete genome sequence of a novel bacterium Oceanimonas sp. NTOU-MSR1 isolated from marine coast sediment.</title>
        <authorList>
            <person name="Yang H.-T."/>
            <person name="Chen Y.-L."/>
            <person name="Ho Y.-N."/>
        </authorList>
    </citation>
    <scope>NUCLEOTIDE SEQUENCE [LARGE SCALE GENOMIC DNA]</scope>
    <source>
        <strain evidence="2 3">NTOU-MSR1</strain>
    </source>
</reference>
<dbReference type="InterPro" id="IPR001455">
    <property type="entry name" value="TusA-like"/>
</dbReference>
<evidence type="ECO:0000313" key="2">
    <source>
        <dbReference type="EMBL" id="WMC09671.1"/>
    </source>
</evidence>
<dbReference type="Proteomes" id="UP001223802">
    <property type="component" value="Chromosome"/>
</dbReference>
<evidence type="ECO:0000259" key="1">
    <source>
        <dbReference type="Pfam" id="PF01206"/>
    </source>
</evidence>
<accession>A0AA50QB26</accession>
<name>A0AA50QB26_9GAMM</name>
<feature type="domain" description="UPF0033" evidence="1">
    <location>
        <begin position="3"/>
        <end position="71"/>
    </location>
</feature>
<dbReference type="Pfam" id="PF01206">
    <property type="entry name" value="TusA"/>
    <property type="match status" value="1"/>
</dbReference>
<dbReference type="KEGG" id="ope:PU634_11145"/>
<organism evidence="2 3">
    <name type="scientific">Oceanimonas pelagia</name>
    <dbReference type="NCBI Taxonomy" id="3028314"/>
    <lineage>
        <taxon>Bacteria</taxon>
        <taxon>Pseudomonadati</taxon>
        <taxon>Pseudomonadota</taxon>
        <taxon>Gammaproteobacteria</taxon>
        <taxon>Aeromonadales</taxon>
        <taxon>Aeromonadaceae</taxon>
        <taxon>Oceanimonas</taxon>
    </lineage>
</organism>